<feature type="domain" description="Peptidase S74" evidence="1">
    <location>
        <begin position="597"/>
        <end position="689"/>
    </location>
</feature>
<dbReference type="Pfam" id="PF13884">
    <property type="entry name" value="Peptidase_S74"/>
    <property type="match status" value="1"/>
</dbReference>
<reference evidence="2 3" key="1">
    <citation type="submission" date="2024-04" db="EMBL/GenBank/DDBJ databases">
        <title>Defined microbial consortia suppress multidrug-resistant proinflammatory Enterobacteriaceae via ecological control.</title>
        <authorList>
            <person name="Furuichi M."/>
            <person name="Kawaguchi T."/>
            <person name="Pust M."/>
            <person name="Yasuma K."/>
            <person name="Plichta D."/>
            <person name="Hasegawa N."/>
            <person name="Ohya T."/>
            <person name="Bhattarai S."/>
            <person name="Sasajima S."/>
            <person name="Aoto Y."/>
            <person name="Tuganbaev T."/>
            <person name="Yaginuma M."/>
            <person name="Ueda M."/>
            <person name="Okahashi N."/>
            <person name="Amafuji K."/>
            <person name="Kiridooshi Y."/>
            <person name="Sugita K."/>
            <person name="Strazar M."/>
            <person name="Skelly A."/>
            <person name="Suda W."/>
            <person name="Hattori M."/>
            <person name="Nakamoto N."/>
            <person name="Caballero S."/>
            <person name="Norman J."/>
            <person name="Olle B."/>
            <person name="Tanoue T."/>
            <person name="Arita M."/>
            <person name="Bucci V."/>
            <person name="Atarashi K."/>
            <person name="Xavier R."/>
            <person name="Honda K."/>
        </authorList>
    </citation>
    <scope>NUCLEOTIDE SEQUENCE [LARGE SCALE GENOMIC DNA]</scope>
    <source>
        <strain evidence="3">f13</strain>
    </source>
</reference>
<proteinExistence type="predicted"/>
<gene>
    <name evidence="2" type="ORF">F130042H8_09000</name>
</gene>
<dbReference type="EMBL" id="BAABXL010000001">
    <property type="protein sequence ID" value="GAA6267840.1"/>
    <property type="molecule type" value="Genomic_DNA"/>
</dbReference>
<sequence length="689" mass="76082">MLDVPEYVKQRCRGNGDPEECIRHLDMAFFASGIDTLYPSNDLYPENDLYPSEAGVPWLEINLEKVSMGSLTLTEKLCSADDIILGSCEAAKIEIIVADIEEDLTGKEFALTLSIGDYKMAFGMYTIASMPRQADRRKRKITAYDRMLRFDMDVADWYTALYSSDGSTHTLKELRDSLCQYCNVPQQETDLANDNLTIGKTISPQTLNGRDVLRAICEINGVFGHIDRTGQLVYMKLQESGLYPSETLYPSEDLYPHSAWGDVAEELEYYKTITYEDYMTEGIDRVQIRQEEGDIGATAGWGTNTYVIEGNFLTYGLASAELTRLAQSVVDMIGGRGYRPAKIETYAMPWVEVGDGIRAVTTQDEITTYVLSRTIKGIQAMMDTVESKGSQTRGELSGGIQSEIIQLKGKTATIIKSVDEVSVKLSDVEKNTAASIKVVSDQITAEVKRATGQEVELAASIKVMAGQIEQKVSQGDLIAKFNMEVNKDGSVITMEAGHFVFKGKNFYVNADGSGGAANGNFTWDTAGNITVTKATINGTTNTSSFGASVVNADHLEAGRIVCNGNSQFSGRITAMNIDCNKIDCVSVYSSMAGETWSDQRLKEDIRKIDPRQAVRFLTDISSVSYRLKANGEPALGFLAQDVREKLRRMGLDYPLVGEHNGYLTLRYQDFVPLLVAAVQELIKKRGEHK</sequence>
<dbReference type="Proteomes" id="UP001600894">
    <property type="component" value="Unassembled WGS sequence"/>
</dbReference>
<comment type="caution">
    <text evidence="2">The sequence shown here is derived from an EMBL/GenBank/DDBJ whole genome shotgun (WGS) entry which is preliminary data.</text>
</comment>
<dbReference type="RefSeq" id="WP_390469386.1">
    <property type="nucleotide sequence ID" value="NZ_BAABXL010000001.1"/>
</dbReference>
<protein>
    <recommendedName>
        <fullName evidence="1">Peptidase S74 domain-containing protein</fullName>
    </recommendedName>
</protein>
<accession>A0ABQ0AUZ1</accession>
<evidence type="ECO:0000313" key="3">
    <source>
        <dbReference type="Proteomes" id="UP001600894"/>
    </source>
</evidence>
<keyword evidence="3" id="KW-1185">Reference proteome</keyword>
<evidence type="ECO:0000259" key="1">
    <source>
        <dbReference type="PROSITE" id="PS51688"/>
    </source>
</evidence>
<dbReference type="PROSITE" id="PS51688">
    <property type="entry name" value="ICA"/>
    <property type="match status" value="1"/>
</dbReference>
<name>A0ABQ0AUZ1_9FIRM</name>
<dbReference type="InterPro" id="IPR030392">
    <property type="entry name" value="S74_ICA"/>
</dbReference>
<organism evidence="2 3">
    <name type="scientific">Enterocloster alcoholdehydrogenati</name>
    <dbReference type="NCBI Taxonomy" id="2547410"/>
    <lineage>
        <taxon>Bacteria</taxon>
        <taxon>Bacillati</taxon>
        <taxon>Bacillota</taxon>
        <taxon>Clostridia</taxon>
        <taxon>Lachnospirales</taxon>
        <taxon>Lachnospiraceae</taxon>
        <taxon>Enterocloster</taxon>
    </lineage>
</organism>
<evidence type="ECO:0000313" key="2">
    <source>
        <dbReference type="EMBL" id="GAA6267840.1"/>
    </source>
</evidence>